<feature type="region of interest" description="Disordered" evidence="1">
    <location>
        <begin position="52"/>
        <end position="128"/>
    </location>
</feature>
<proteinExistence type="predicted"/>
<dbReference type="AlphaFoldDB" id="A0A087SN38"/>
<evidence type="ECO:0000313" key="3">
    <source>
        <dbReference type="Proteomes" id="UP000028924"/>
    </source>
</evidence>
<feature type="compositionally biased region" description="Basic residues" evidence="1">
    <location>
        <begin position="95"/>
        <end position="116"/>
    </location>
</feature>
<name>A0A087SN38_AUXPR</name>
<reference evidence="2 3" key="1">
    <citation type="journal article" date="2014" name="BMC Genomics">
        <title>Oil accumulation mechanisms of the oleaginous microalga Chlorella protothecoides revealed through its genome, transcriptomes, and proteomes.</title>
        <authorList>
            <person name="Gao C."/>
            <person name="Wang Y."/>
            <person name="Shen Y."/>
            <person name="Yan D."/>
            <person name="He X."/>
            <person name="Dai J."/>
            <person name="Wu Q."/>
        </authorList>
    </citation>
    <scope>NUCLEOTIDE SEQUENCE [LARGE SCALE GENOMIC DNA]</scope>
    <source>
        <strain evidence="2 3">0710</strain>
    </source>
</reference>
<evidence type="ECO:0000256" key="1">
    <source>
        <dbReference type="SAM" id="MobiDB-lite"/>
    </source>
</evidence>
<dbReference type="GeneID" id="23612706"/>
<feature type="compositionally biased region" description="Low complexity" evidence="1">
    <location>
        <begin position="117"/>
        <end position="128"/>
    </location>
</feature>
<dbReference type="KEGG" id="apro:F751_1315"/>
<evidence type="ECO:0000313" key="2">
    <source>
        <dbReference type="EMBL" id="KFM27142.1"/>
    </source>
</evidence>
<protein>
    <submittedName>
        <fullName evidence="2">Uncharacterized protein</fullName>
    </submittedName>
</protein>
<gene>
    <name evidence="2" type="ORF">F751_1315</name>
</gene>
<dbReference type="Proteomes" id="UP000028924">
    <property type="component" value="Unassembled WGS sequence"/>
</dbReference>
<accession>A0A087SN38</accession>
<dbReference type="EMBL" id="KL662143">
    <property type="protein sequence ID" value="KFM27142.1"/>
    <property type="molecule type" value="Genomic_DNA"/>
</dbReference>
<sequence length="128" mass="13512">MQSYSCSHVSHASHPGRVKVIFSSESAHAQWLPFRVWACSSAGNRCPMTGTPLPESGAHHPVGGAPCPVGGPPRSPAGGSRHSKPRPACVAGVPARRRRPAARRPGRRATRARAQRAQRAGSCARARV</sequence>
<dbReference type="RefSeq" id="XP_011400109.1">
    <property type="nucleotide sequence ID" value="XM_011401807.1"/>
</dbReference>
<organism evidence="2 3">
    <name type="scientific">Auxenochlorella protothecoides</name>
    <name type="common">Green microalga</name>
    <name type="synonym">Chlorella protothecoides</name>
    <dbReference type="NCBI Taxonomy" id="3075"/>
    <lineage>
        <taxon>Eukaryota</taxon>
        <taxon>Viridiplantae</taxon>
        <taxon>Chlorophyta</taxon>
        <taxon>core chlorophytes</taxon>
        <taxon>Trebouxiophyceae</taxon>
        <taxon>Chlorellales</taxon>
        <taxon>Chlorellaceae</taxon>
        <taxon>Auxenochlorella</taxon>
    </lineage>
</organism>
<keyword evidence="3" id="KW-1185">Reference proteome</keyword>
<feature type="compositionally biased region" description="Low complexity" evidence="1">
    <location>
        <begin position="76"/>
        <end position="94"/>
    </location>
</feature>